<sequence length="70" mass="8529">EFDITRISIFLFVTLLRESIFRIAHLRIYLLRARFSTNLQRTHKNLLHLLELVTCRDHKPQPPENRYLKI</sequence>
<proteinExistence type="predicted"/>
<gene>
    <name evidence="1" type="ORF">GIB67_027060</name>
</gene>
<protein>
    <submittedName>
        <fullName evidence="1">Uncharacterized protein</fullName>
    </submittedName>
</protein>
<evidence type="ECO:0000313" key="2">
    <source>
        <dbReference type="Proteomes" id="UP000541444"/>
    </source>
</evidence>
<evidence type="ECO:0000313" key="1">
    <source>
        <dbReference type="EMBL" id="KAF6173365.1"/>
    </source>
</evidence>
<accession>A0A7J7P1Q6</accession>
<comment type="caution">
    <text evidence="1">The sequence shown here is derived from an EMBL/GenBank/DDBJ whole genome shotgun (WGS) entry which is preliminary data.</text>
</comment>
<name>A0A7J7P1Q6_9MAGN</name>
<dbReference type="Proteomes" id="UP000541444">
    <property type="component" value="Unassembled WGS sequence"/>
</dbReference>
<reference evidence="1 2" key="1">
    <citation type="journal article" date="2020" name="IScience">
        <title>Genome Sequencing of the Endangered Kingdonia uniflora (Circaeasteraceae, Ranunculales) Reveals Potential Mechanisms of Evolutionary Specialization.</title>
        <authorList>
            <person name="Sun Y."/>
            <person name="Deng T."/>
            <person name="Zhang A."/>
            <person name="Moore M.J."/>
            <person name="Landis J.B."/>
            <person name="Lin N."/>
            <person name="Zhang H."/>
            <person name="Zhang X."/>
            <person name="Huang J."/>
            <person name="Zhang X."/>
            <person name="Sun H."/>
            <person name="Wang H."/>
        </authorList>
    </citation>
    <scope>NUCLEOTIDE SEQUENCE [LARGE SCALE GENOMIC DNA]</scope>
    <source>
        <strain evidence="1">TB1705</strain>
        <tissue evidence="1">Leaf</tissue>
    </source>
</reference>
<dbReference type="EMBL" id="JACGCM010000347">
    <property type="protein sequence ID" value="KAF6173365.1"/>
    <property type="molecule type" value="Genomic_DNA"/>
</dbReference>
<feature type="non-terminal residue" evidence="1">
    <location>
        <position position="70"/>
    </location>
</feature>
<organism evidence="1 2">
    <name type="scientific">Kingdonia uniflora</name>
    <dbReference type="NCBI Taxonomy" id="39325"/>
    <lineage>
        <taxon>Eukaryota</taxon>
        <taxon>Viridiplantae</taxon>
        <taxon>Streptophyta</taxon>
        <taxon>Embryophyta</taxon>
        <taxon>Tracheophyta</taxon>
        <taxon>Spermatophyta</taxon>
        <taxon>Magnoliopsida</taxon>
        <taxon>Ranunculales</taxon>
        <taxon>Circaeasteraceae</taxon>
        <taxon>Kingdonia</taxon>
    </lineage>
</organism>
<keyword evidence="2" id="KW-1185">Reference proteome</keyword>
<dbReference type="AlphaFoldDB" id="A0A7J7P1Q6"/>